<dbReference type="InterPro" id="IPR006860">
    <property type="entry name" value="FecR"/>
</dbReference>
<dbReference type="FunFam" id="2.60.120.1440:FF:000001">
    <property type="entry name" value="Putative anti-sigma factor"/>
    <property type="match status" value="1"/>
</dbReference>
<gene>
    <name evidence="4" type="ORF">GWR21_27680</name>
</gene>
<dbReference type="Proteomes" id="UP000476411">
    <property type="component" value="Chromosome"/>
</dbReference>
<accession>A0A6B9ZLC5</accession>
<reference evidence="4 5" key="1">
    <citation type="submission" date="2020-01" db="EMBL/GenBank/DDBJ databases">
        <title>Complete genome sequence of Chitinophaga sp. H33E-04 isolated from quinoa roots.</title>
        <authorList>
            <person name="Weon H.-Y."/>
            <person name="Lee S.A."/>
        </authorList>
    </citation>
    <scope>NUCLEOTIDE SEQUENCE [LARGE SCALE GENOMIC DNA]</scope>
    <source>
        <strain evidence="4 5">H33E-04</strain>
    </source>
</reference>
<evidence type="ECO:0000256" key="1">
    <source>
        <dbReference type="SAM" id="Phobius"/>
    </source>
</evidence>
<dbReference type="AlphaFoldDB" id="A0A6B9ZLC5"/>
<dbReference type="Gene3D" id="2.60.120.1440">
    <property type="match status" value="1"/>
</dbReference>
<feature type="domain" description="FecR protein" evidence="2">
    <location>
        <begin position="173"/>
        <end position="268"/>
    </location>
</feature>
<dbReference type="Gene3D" id="3.55.50.30">
    <property type="match status" value="1"/>
</dbReference>
<keyword evidence="1" id="KW-1133">Transmembrane helix</keyword>
<dbReference type="GO" id="GO:0016989">
    <property type="term" value="F:sigma factor antagonist activity"/>
    <property type="evidence" value="ECO:0007669"/>
    <property type="project" value="TreeGrafter"/>
</dbReference>
<keyword evidence="5" id="KW-1185">Reference proteome</keyword>
<protein>
    <submittedName>
        <fullName evidence="4">DUF4974 domain-containing protein</fullName>
    </submittedName>
</protein>
<dbReference type="PANTHER" id="PTHR30273">
    <property type="entry name" value="PERIPLASMIC SIGNAL SENSOR AND SIGMA FACTOR ACTIVATOR FECR-RELATED"/>
    <property type="match status" value="1"/>
</dbReference>
<name>A0A6B9ZLC5_9BACT</name>
<dbReference type="Pfam" id="PF16344">
    <property type="entry name" value="FecR_C"/>
    <property type="match status" value="1"/>
</dbReference>
<sequence length="378" mass="41291">MPDLTPEQISLLADKLLKGTISEEEKVLFENWYNTFPEEDVRWNDESVHAAAELKRRIYRRVKGDSIITGKWYWAAAVITLLIAGGAYYHYNTQKGREQLLAKSGSVSGGTIVPGTNKATLVMANGNTITLNDEENGVLAQQGNTKIIKLNSGQLAFQQGQGKDAGSVASLNTLSTPRGGQYQITLPDGTTVWLNAASKLVFPTAFTGKDRVVKLTGEAYFEVAANEHQPFIVVANEMEVSVLGTHFNVKAYGDESFAKTTLLEGKVKVAVNNKDVLLKPGQQAKMNNAGAMNVIAVNVDDVVAWKNGTFSFDDVTIAEVLQQLARWYDVEIVYPDGVPNGLFRGEIDKKSDIATVLKILEVSGVKFTVEGHKILVRP</sequence>
<dbReference type="EMBL" id="CP048113">
    <property type="protein sequence ID" value="QHS63230.1"/>
    <property type="molecule type" value="Genomic_DNA"/>
</dbReference>
<dbReference type="PANTHER" id="PTHR30273:SF2">
    <property type="entry name" value="PROTEIN FECR"/>
    <property type="match status" value="1"/>
</dbReference>
<keyword evidence="1" id="KW-0812">Transmembrane</keyword>
<dbReference type="InterPro" id="IPR032508">
    <property type="entry name" value="FecR_C"/>
</dbReference>
<dbReference type="PIRSF" id="PIRSF018266">
    <property type="entry name" value="FecR"/>
    <property type="match status" value="1"/>
</dbReference>
<evidence type="ECO:0000313" key="5">
    <source>
        <dbReference type="Proteomes" id="UP000476411"/>
    </source>
</evidence>
<feature type="transmembrane region" description="Helical" evidence="1">
    <location>
        <begin position="72"/>
        <end position="91"/>
    </location>
</feature>
<evidence type="ECO:0000313" key="4">
    <source>
        <dbReference type="EMBL" id="QHS63230.1"/>
    </source>
</evidence>
<keyword evidence="1" id="KW-0472">Membrane</keyword>
<dbReference type="InterPro" id="IPR012373">
    <property type="entry name" value="Ferrdict_sens_TM"/>
</dbReference>
<organism evidence="4 5">
    <name type="scientific">Chitinophaga agri</name>
    <dbReference type="NCBI Taxonomy" id="2703787"/>
    <lineage>
        <taxon>Bacteria</taxon>
        <taxon>Pseudomonadati</taxon>
        <taxon>Bacteroidota</taxon>
        <taxon>Chitinophagia</taxon>
        <taxon>Chitinophagales</taxon>
        <taxon>Chitinophagaceae</taxon>
        <taxon>Chitinophaga</taxon>
    </lineage>
</organism>
<evidence type="ECO:0000259" key="3">
    <source>
        <dbReference type="Pfam" id="PF16344"/>
    </source>
</evidence>
<dbReference type="KEGG" id="chih:GWR21_27680"/>
<evidence type="ECO:0000259" key="2">
    <source>
        <dbReference type="Pfam" id="PF04773"/>
    </source>
</evidence>
<feature type="domain" description="Protein FecR C-terminal" evidence="3">
    <location>
        <begin position="310"/>
        <end position="376"/>
    </location>
</feature>
<dbReference type="RefSeq" id="WP_162334953.1">
    <property type="nucleotide sequence ID" value="NZ_CP048113.1"/>
</dbReference>
<proteinExistence type="predicted"/>
<dbReference type="Pfam" id="PF04773">
    <property type="entry name" value="FecR"/>
    <property type="match status" value="1"/>
</dbReference>